<dbReference type="Proteomes" id="UP000242913">
    <property type="component" value="Unassembled WGS sequence"/>
</dbReference>
<proteinExistence type="predicted"/>
<accession>A0A238BZH3</accession>
<gene>
    <name evidence="1" type="ORF">X798_02411</name>
</gene>
<keyword evidence="2" id="KW-1185">Reference proteome</keyword>
<dbReference type="EMBL" id="KZ269985">
    <property type="protein sequence ID" value="OZC10662.1"/>
    <property type="molecule type" value="Genomic_DNA"/>
</dbReference>
<dbReference type="AlphaFoldDB" id="A0A238BZH3"/>
<organism evidence="1 2">
    <name type="scientific">Onchocerca flexuosa</name>
    <dbReference type="NCBI Taxonomy" id="387005"/>
    <lineage>
        <taxon>Eukaryota</taxon>
        <taxon>Metazoa</taxon>
        <taxon>Ecdysozoa</taxon>
        <taxon>Nematoda</taxon>
        <taxon>Chromadorea</taxon>
        <taxon>Rhabditida</taxon>
        <taxon>Spirurina</taxon>
        <taxon>Spiruromorpha</taxon>
        <taxon>Filarioidea</taxon>
        <taxon>Onchocercidae</taxon>
        <taxon>Onchocerca</taxon>
    </lineage>
</organism>
<name>A0A238BZH3_9BILA</name>
<evidence type="ECO:0000313" key="1">
    <source>
        <dbReference type="EMBL" id="OZC10662.1"/>
    </source>
</evidence>
<protein>
    <submittedName>
        <fullName evidence="1">Uncharacterized protein</fullName>
    </submittedName>
</protein>
<sequence length="104" mass="11828">MGCVQMIMEPGLVMLEMSLDLDKVDTFIDSILWYCLDVLGYKEDIGKVLIRTAMCCKGFGKPLIIIAVISLLYCREAICEIGVRTTFHNDLFILTSLRFFILLL</sequence>
<evidence type="ECO:0000313" key="2">
    <source>
        <dbReference type="Proteomes" id="UP000242913"/>
    </source>
</evidence>
<reference evidence="1 2" key="1">
    <citation type="submission" date="2015-12" db="EMBL/GenBank/DDBJ databases">
        <title>Draft genome of the nematode, Onchocerca flexuosa.</title>
        <authorList>
            <person name="Mitreva M."/>
        </authorList>
    </citation>
    <scope>NUCLEOTIDE SEQUENCE [LARGE SCALE GENOMIC DNA]</scope>
    <source>
        <strain evidence="1">Red Deer</strain>
    </source>
</reference>